<evidence type="ECO:0000313" key="1">
    <source>
        <dbReference type="EMBL" id="EYD77294.1"/>
    </source>
</evidence>
<protein>
    <submittedName>
        <fullName evidence="1">Putative Quinoprotein ethanol dehydrogenase</fullName>
        <ecNumber evidence="1">1.1.2.8</ecNumber>
    </submittedName>
</protein>
<name>A0A017HU62_9RHOB</name>
<comment type="caution">
    <text evidence="1">The sequence shown here is derived from an EMBL/GenBank/DDBJ whole genome shotgun (WGS) entry which is preliminary data.</text>
</comment>
<dbReference type="GO" id="GO:0052934">
    <property type="term" value="F:alcohol dehydrogenase (cytochrome c) activity"/>
    <property type="evidence" value="ECO:0007669"/>
    <property type="project" value="UniProtKB-EC"/>
</dbReference>
<accession>A0A017HU62</accession>
<evidence type="ECO:0000313" key="2">
    <source>
        <dbReference type="Proteomes" id="UP000019666"/>
    </source>
</evidence>
<keyword evidence="1" id="KW-0560">Oxidoreductase</keyword>
<dbReference type="HOGENOM" id="CLU_3221582_0_0_5"/>
<dbReference type="RefSeq" id="WP_281177586.1">
    <property type="nucleotide sequence ID" value="NZ_KK088605.1"/>
</dbReference>
<reference evidence="1 2" key="1">
    <citation type="submission" date="2013-02" db="EMBL/GenBank/DDBJ databases">
        <authorList>
            <person name="Fiebig A."/>
            <person name="Goeker M."/>
            <person name="Klenk H.-P.P."/>
        </authorList>
    </citation>
    <scope>NUCLEOTIDE SEQUENCE [LARGE SCALE GENOMIC DNA]</scope>
    <source>
        <strain evidence="1 2">DSM 19309</strain>
    </source>
</reference>
<proteinExistence type="predicted"/>
<dbReference type="Proteomes" id="UP000019666">
    <property type="component" value="Unassembled WGS sequence"/>
</dbReference>
<dbReference type="EC" id="1.1.2.8" evidence="1"/>
<dbReference type="STRING" id="442562.Rumeso_01134"/>
<dbReference type="EMBL" id="AOSK01000031">
    <property type="protein sequence ID" value="EYD77294.1"/>
    <property type="molecule type" value="Genomic_DNA"/>
</dbReference>
<sequence length="44" mass="5006">MIDYPAETPRVACCGIIDRGLAMLDGRLLRTTLDARTGEELWRR</sequence>
<keyword evidence="2" id="KW-1185">Reference proteome</keyword>
<dbReference type="AlphaFoldDB" id="A0A017HU62"/>
<gene>
    <name evidence="1" type="ORF">Rumeso_01134</name>
</gene>
<organism evidence="1 2">
    <name type="scientific">Rubellimicrobium mesophilum DSM 19309</name>
    <dbReference type="NCBI Taxonomy" id="442562"/>
    <lineage>
        <taxon>Bacteria</taxon>
        <taxon>Pseudomonadati</taxon>
        <taxon>Pseudomonadota</taxon>
        <taxon>Alphaproteobacteria</taxon>
        <taxon>Rhodobacterales</taxon>
        <taxon>Roseobacteraceae</taxon>
        <taxon>Rubellimicrobium</taxon>
    </lineage>
</organism>